<protein>
    <submittedName>
        <fullName evidence="1">Uncharacterized protein</fullName>
    </submittedName>
</protein>
<dbReference type="EMBL" id="ML211374">
    <property type="protein sequence ID" value="TFK83675.1"/>
    <property type="molecule type" value="Genomic_DNA"/>
</dbReference>
<name>A0A5C3P204_9APHY</name>
<gene>
    <name evidence="1" type="ORF">K466DRAFT_253556</name>
</gene>
<evidence type="ECO:0000313" key="2">
    <source>
        <dbReference type="Proteomes" id="UP000308197"/>
    </source>
</evidence>
<evidence type="ECO:0000313" key="1">
    <source>
        <dbReference type="EMBL" id="TFK83675.1"/>
    </source>
</evidence>
<accession>A0A5C3P204</accession>
<dbReference type="AlphaFoldDB" id="A0A5C3P204"/>
<keyword evidence="2" id="KW-1185">Reference proteome</keyword>
<organism evidence="1 2">
    <name type="scientific">Polyporus arcularius HHB13444</name>
    <dbReference type="NCBI Taxonomy" id="1314778"/>
    <lineage>
        <taxon>Eukaryota</taxon>
        <taxon>Fungi</taxon>
        <taxon>Dikarya</taxon>
        <taxon>Basidiomycota</taxon>
        <taxon>Agaricomycotina</taxon>
        <taxon>Agaricomycetes</taxon>
        <taxon>Polyporales</taxon>
        <taxon>Polyporaceae</taxon>
        <taxon>Polyporus</taxon>
    </lineage>
</organism>
<reference evidence="1 2" key="1">
    <citation type="journal article" date="2019" name="Nat. Ecol. Evol.">
        <title>Megaphylogeny resolves global patterns of mushroom evolution.</title>
        <authorList>
            <person name="Varga T."/>
            <person name="Krizsan K."/>
            <person name="Foldi C."/>
            <person name="Dima B."/>
            <person name="Sanchez-Garcia M."/>
            <person name="Sanchez-Ramirez S."/>
            <person name="Szollosi G.J."/>
            <person name="Szarkandi J.G."/>
            <person name="Papp V."/>
            <person name="Albert L."/>
            <person name="Andreopoulos W."/>
            <person name="Angelini C."/>
            <person name="Antonin V."/>
            <person name="Barry K.W."/>
            <person name="Bougher N.L."/>
            <person name="Buchanan P."/>
            <person name="Buyck B."/>
            <person name="Bense V."/>
            <person name="Catcheside P."/>
            <person name="Chovatia M."/>
            <person name="Cooper J."/>
            <person name="Damon W."/>
            <person name="Desjardin D."/>
            <person name="Finy P."/>
            <person name="Geml J."/>
            <person name="Haridas S."/>
            <person name="Hughes K."/>
            <person name="Justo A."/>
            <person name="Karasinski D."/>
            <person name="Kautmanova I."/>
            <person name="Kiss B."/>
            <person name="Kocsube S."/>
            <person name="Kotiranta H."/>
            <person name="LaButti K.M."/>
            <person name="Lechner B.E."/>
            <person name="Liimatainen K."/>
            <person name="Lipzen A."/>
            <person name="Lukacs Z."/>
            <person name="Mihaltcheva S."/>
            <person name="Morgado L.N."/>
            <person name="Niskanen T."/>
            <person name="Noordeloos M.E."/>
            <person name="Ohm R.A."/>
            <person name="Ortiz-Santana B."/>
            <person name="Ovrebo C."/>
            <person name="Racz N."/>
            <person name="Riley R."/>
            <person name="Savchenko A."/>
            <person name="Shiryaev A."/>
            <person name="Soop K."/>
            <person name="Spirin V."/>
            <person name="Szebenyi C."/>
            <person name="Tomsovsky M."/>
            <person name="Tulloss R.E."/>
            <person name="Uehling J."/>
            <person name="Grigoriev I.V."/>
            <person name="Vagvolgyi C."/>
            <person name="Papp T."/>
            <person name="Martin F.M."/>
            <person name="Miettinen O."/>
            <person name="Hibbett D.S."/>
            <person name="Nagy L.G."/>
        </authorList>
    </citation>
    <scope>NUCLEOTIDE SEQUENCE [LARGE SCALE GENOMIC DNA]</scope>
    <source>
        <strain evidence="1 2">HHB13444</strain>
    </source>
</reference>
<proteinExistence type="predicted"/>
<dbReference type="Proteomes" id="UP000308197">
    <property type="component" value="Unassembled WGS sequence"/>
</dbReference>
<sequence>MSRMLRRAMFNVVLYTDSCSANRAVCACVRSGLVDTLAGCPLPEVTHRGDAGGRRSLYTEQVARARRTGAWSCVQPESRFDRLLIVKPQLSTLETSCRLLQARLHFTSLCLEASRPSTCIASARGCAFRTARWLRWKLLSCLCQAVHVSREQAQRSHAHVQLLAISGSSMASGRDADVYEFAVRISRFVGLH</sequence>
<dbReference type="InParanoid" id="A0A5C3P204"/>